<dbReference type="EMBL" id="CAEZWL010000041">
    <property type="protein sequence ID" value="CAB4659896.1"/>
    <property type="molecule type" value="Genomic_DNA"/>
</dbReference>
<dbReference type="AlphaFoldDB" id="A0A6J6LDW9"/>
<accession>A0A6J6LDW9</accession>
<protein>
    <submittedName>
        <fullName evidence="1">Unannotated protein</fullName>
    </submittedName>
</protein>
<organism evidence="1">
    <name type="scientific">freshwater metagenome</name>
    <dbReference type="NCBI Taxonomy" id="449393"/>
    <lineage>
        <taxon>unclassified sequences</taxon>
        <taxon>metagenomes</taxon>
        <taxon>ecological metagenomes</taxon>
    </lineage>
</organism>
<evidence type="ECO:0000313" key="1">
    <source>
        <dbReference type="EMBL" id="CAB4659896.1"/>
    </source>
</evidence>
<gene>
    <name evidence="1" type="ORF">UFOPK2243_01051</name>
</gene>
<name>A0A6J6LDW9_9ZZZZ</name>
<sequence>MPVNAAGCLIDPPVSEPIASGASYALTAAADPPLEPPGVRDRSQGLNVGPYAEFSVDEPIANSSIFVFPRMTIPASLIFETTVESYCGFHP</sequence>
<reference evidence="1" key="1">
    <citation type="submission" date="2020-05" db="EMBL/GenBank/DDBJ databases">
        <authorList>
            <person name="Chiriac C."/>
            <person name="Salcher M."/>
            <person name="Ghai R."/>
            <person name="Kavagutti S V."/>
        </authorList>
    </citation>
    <scope>NUCLEOTIDE SEQUENCE</scope>
</reference>
<proteinExistence type="predicted"/>